<dbReference type="AlphaFoldDB" id="A0A1B0BQJ0"/>
<dbReference type="EnsemblMetazoa" id="GPPI037443-RA">
    <property type="protein sequence ID" value="GPPI037443-PA"/>
    <property type="gene ID" value="GPPI037443"/>
</dbReference>
<dbReference type="EMBL" id="JXJN01018641">
    <property type="status" value="NOT_ANNOTATED_CDS"/>
    <property type="molecule type" value="Genomic_DNA"/>
</dbReference>
<organism evidence="2 3">
    <name type="scientific">Glossina palpalis gambiensis</name>
    <dbReference type="NCBI Taxonomy" id="67801"/>
    <lineage>
        <taxon>Eukaryota</taxon>
        <taxon>Metazoa</taxon>
        <taxon>Ecdysozoa</taxon>
        <taxon>Arthropoda</taxon>
        <taxon>Hexapoda</taxon>
        <taxon>Insecta</taxon>
        <taxon>Pterygota</taxon>
        <taxon>Neoptera</taxon>
        <taxon>Endopterygota</taxon>
        <taxon>Diptera</taxon>
        <taxon>Brachycera</taxon>
        <taxon>Muscomorpha</taxon>
        <taxon>Hippoboscoidea</taxon>
        <taxon>Glossinidae</taxon>
        <taxon>Glossina</taxon>
    </lineage>
</organism>
<sequence>MNDKQQQQKMPIITMYVHFLLMLLPGYPSGLPSKTNSDLNSYISLWFGEHEKVESTIQSSIIVNIMWDGWSMFNMGFISISTWLIIMNIITMRLECMDIR</sequence>
<feature type="transmembrane region" description="Helical" evidence="1">
    <location>
        <begin position="12"/>
        <end position="30"/>
    </location>
</feature>
<keyword evidence="1" id="KW-0812">Transmembrane</keyword>
<evidence type="ECO:0000256" key="1">
    <source>
        <dbReference type="SAM" id="Phobius"/>
    </source>
</evidence>
<keyword evidence="1" id="KW-1133">Transmembrane helix</keyword>
<dbReference type="VEuPathDB" id="VectorBase:GPPI037443"/>
<feature type="transmembrane region" description="Helical" evidence="1">
    <location>
        <begin position="70"/>
        <end position="90"/>
    </location>
</feature>
<keyword evidence="1" id="KW-0472">Membrane</keyword>
<evidence type="ECO:0000313" key="2">
    <source>
        <dbReference type="EnsemblMetazoa" id="GPPI037443-PA"/>
    </source>
</evidence>
<protein>
    <submittedName>
        <fullName evidence="2">Uncharacterized protein</fullName>
    </submittedName>
</protein>
<keyword evidence="3" id="KW-1185">Reference proteome</keyword>
<evidence type="ECO:0000313" key="3">
    <source>
        <dbReference type="Proteomes" id="UP000092460"/>
    </source>
</evidence>
<accession>A0A1B0BQJ0</accession>
<reference evidence="3" key="1">
    <citation type="submission" date="2015-01" db="EMBL/GenBank/DDBJ databases">
        <authorList>
            <person name="Aksoy S."/>
            <person name="Warren W."/>
            <person name="Wilson R.K."/>
        </authorList>
    </citation>
    <scope>NUCLEOTIDE SEQUENCE [LARGE SCALE GENOMIC DNA]</scope>
    <source>
        <strain evidence="3">IAEA</strain>
    </source>
</reference>
<name>A0A1B0BQJ0_9MUSC</name>
<dbReference type="Proteomes" id="UP000092460">
    <property type="component" value="Unassembled WGS sequence"/>
</dbReference>
<proteinExistence type="predicted"/>
<reference evidence="2" key="2">
    <citation type="submission" date="2020-05" db="UniProtKB">
        <authorList>
            <consortium name="EnsemblMetazoa"/>
        </authorList>
    </citation>
    <scope>IDENTIFICATION</scope>
    <source>
        <strain evidence="2">IAEA</strain>
    </source>
</reference>